<protein>
    <submittedName>
        <fullName evidence="1">(rape) hypothetical protein</fullName>
    </submittedName>
</protein>
<dbReference type="EMBL" id="HG994373">
    <property type="protein sequence ID" value="CAF1783347.1"/>
    <property type="molecule type" value="Genomic_DNA"/>
</dbReference>
<evidence type="ECO:0000313" key="1">
    <source>
        <dbReference type="EMBL" id="CAF1783347.1"/>
    </source>
</evidence>
<reference evidence="1" key="1">
    <citation type="submission" date="2021-01" db="EMBL/GenBank/DDBJ databases">
        <authorList>
            <consortium name="Genoscope - CEA"/>
            <person name="William W."/>
        </authorList>
    </citation>
    <scope>NUCLEOTIDE SEQUENCE</scope>
</reference>
<name>A0A816JBI0_BRANA</name>
<accession>A0A816JBI0</accession>
<proteinExistence type="predicted"/>
<dbReference type="KEGG" id="bna:106424681"/>
<gene>
    <name evidence="1" type="ORF">DARMORV10_C09P61560.1</name>
</gene>
<dbReference type="Proteomes" id="UP001295469">
    <property type="component" value="Chromosome C09"/>
</dbReference>
<dbReference type="AlphaFoldDB" id="A0A816JBI0"/>
<dbReference type="OrthoDB" id="418242at2759"/>
<sequence length="171" mass="19074">MSNPSSSGWDSSSNLTQFGIGLANTVQSDVASHLPLPSLPIFCGSTQPGEFKLFDEAGEGISDNRSLNRSEILSQSRRIANMLEETDVSYLDLRNEARALNCNSAEPLQLYDQVLRCNPGAFVFLVYRILCAKLSMNSGLRNLQGIILSLLVMLAPFQWKWKRKLSKWWGC</sequence>
<organism evidence="1">
    <name type="scientific">Brassica napus</name>
    <name type="common">Rape</name>
    <dbReference type="NCBI Taxonomy" id="3708"/>
    <lineage>
        <taxon>Eukaryota</taxon>
        <taxon>Viridiplantae</taxon>
        <taxon>Streptophyta</taxon>
        <taxon>Embryophyta</taxon>
        <taxon>Tracheophyta</taxon>
        <taxon>Spermatophyta</taxon>
        <taxon>Magnoliopsida</taxon>
        <taxon>eudicotyledons</taxon>
        <taxon>Gunneridae</taxon>
        <taxon>Pentapetalae</taxon>
        <taxon>rosids</taxon>
        <taxon>malvids</taxon>
        <taxon>Brassicales</taxon>
        <taxon>Brassicaceae</taxon>
        <taxon>Brassiceae</taxon>
        <taxon>Brassica</taxon>
    </lineage>
</organism>